<accession>A0A2P2JGP2</accession>
<feature type="domain" description="DUF7866" evidence="2">
    <location>
        <begin position="102"/>
        <end position="153"/>
    </location>
</feature>
<organism evidence="3">
    <name type="scientific">Rhizophora mucronata</name>
    <name type="common">Asiatic mangrove</name>
    <dbReference type="NCBI Taxonomy" id="61149"/>
    <lineage>
        <taxon>Eukaryota</taxon>
        <taxon>Viridiplantae</taxon>
        <taxon>Streptophyta</taxon>
        <taxon>Embryophyta</taxon>
        <taxon>Tracheophyta</taxon>
        <taxon>Spermatophyta</taxon>
        <taxon>Magnoliopsida</taxon>
        <taxon>eudicotyledons</taxon>
        <taxon>Gunneridae</taxon>
        <taxon>Pentapetalae</taxon>
        <taxon>rosids</taxon>
        <taxon>fabids</taxon>
        <taxon>Malpighiales</taxon>
        <taxon>Rhizophoraceae</taxon>
        <taxon>Rhizophora</taxon>
    </lineage>
</organism>
<evidence type="ECO:0000256" key="1">
    <source>
        <dbReference type="SAM" id="Phobius"/>
    </source>
</evidence>
<reference evidence="3" key="1">
    <citation type="submission" date="2018-02" db="EMBL/GenBank/DDBJ databases">
        <title>Rhizophora mucronata_Transcriptome.</title>
        <authorList>
            <person name="Meera S.P."/>
            <person name="Sreeshan A."/>
            <person name="Augustine A."/>
        </authorList>
    </citation>
    <scope>NUCLEOTIDE SEQUENCE</scope>
    <source>
        <tissue evidence="3">Leaf</tissue>
    </source>
</reference>
<dbReference type="EMBL" id="GGEC01012096">
    <property type="protein sequence ID" value="MBW92579.1"/>
    <property type="molecule type" value="Transcribed_RNA"/>
</dbReference>
<dbReference type="AlphaFoldDB" id="A0A2P2JGP2"/>
<dbReference type="Pfam" id="PF25268">
    <property type="entry name" value="DUF7866"/>
    <property type="match status" value="1"/>
</dbReference>
<feature type="transmembrane region" description="Helical" evidence="1">
    <location>
        <begin position="20"/>
        <end position="40"/>
    </location>
</feature>
<dbReference type="InterPro" id="IPR057188">
    <property type="entry name" value="DUF7866"/>
</dbReference>
<dbReference type="PANTHER" id="PTHR33786">
    <property type="entry name" value="UBIQUITIN CARBOXYL-TERMINAL HYDROLASE"/>
    <property type="match status" value="1"/>
</dbReference>
<keyword evidence="1" id="KW-1133">Transmembrane helix</keyword>
<name>A0A2P2JGP2_RHIMU</name>
<evidence type="ECO:0000259" key="2">
    <source>
        <dbReference type="Pfam" id="PF25268"/>
    </source>
</evidence>
<sequence length="154" mass="16564">MQIQLFYVTKWFFSPLAPILGFEVTCFIMKLLLVLALLLISQLTIAHGLGLGRLHAVDMLPAVKSSSAQQFWPAEPTTYWLIGADGGSGNINGIGRRRKLAPFQLCLLCKCCAAGAATTCANMPCCFGIDCQLPNKPYGVCAFVPKACNCTACV</sequence>
<evidence type="ECO:0000313" key="3">
    <source>
        <dbReference type="EMBL" id="MBW92579.1"/>
    </source>
</evidence>
<dbReference type="PANTHER" id="PTHR33786:SF5">
    <property type="entry name" value="EXPRESSED PROTEIN"/>
    <property type="match status" value="1"/>
</dbReference>
<keyword evidence="1" id="KW-0472">Membrane</keyword>
<protein>
    <submittedName>
        <fullName evidence="3">Uncharacterized protein LOC107261312</fullName>
    </submittedName>
</protein>
<keyword evidence="1" id="KW-0812">Transmembrane</keyword>
<proteinExistence type="predicted"/>